<dbReference type="STRING" id="545501.BN997_00408"/>
<dbReference type="EMBL" id="CDGG01000001">
    <property type="protein sequence ID" value="CEI80602.1"/>
    <property type="molecule type" value="Genomic_DNA"/>
</dbReference>
<evidence type="ECO:0008006" key="3">
    <source>
        <dbReference type="Google" id="ProtNLM"/>
    </source>
</evidence>
<dbReference type="OrthoDB" id="2112405at2"/>
<sequence>MIGLLHHSLDKKEKIMIYYIDRHNNVTQRVIRVVGIDDKRILAYCYYKKQVRSFKIENILSIGCVKRSVGA</sequence>
<keyword evidence="2" id="KW-1185">Reference proteome</keyword>
<evidence type="ECO:0000313" key="2">
    <source>
        <dbReference type="Proteomes" id="UP000040453"/>
    </source>
</evidence>
<dbReference type="AlphaFoldDB" id="A0A0A1MLP1"/>
<evidence type="ECO:0000313" key="1">
    <source>
        <dbReference type="EMBL" id="CEI80602.1"/>
    </source>
</evidence>
<protein>
    <recommendedName>
        <fullName evidence="3">WYL domain-containing protein</fullName>
    </recommendedName>
</protein>
<name>A0A0A1MLP1_9BACI</name>
<dbReference type="RefSeq" id="WP_042529178.1">
    <property type="nucleotide sequence ID" value="NZ_CAXOIH010000004.1"/>
</dbReference>
<dbReference type="Proteomes" id="UP000040453">
    <property type="component" value="Unassembled WGS sequence"/>
</dbReference>
<proteinExistence type="predicted"/>
<gene>
    <name evidence="1" type="ORF">BN997_00408</name>
</gene>
<reference evidence="1 2" key="1">
    <citation type="submission" date="2014-11" db="EMBL/GenBank/DDBJ databases">
        <authorList>
            <person name="Urmite Genomes Urmite Genomes"/>
        </authorList>
    </citation>
    <scope>NUCLEOTIDE SEQUENCE [LARGE SCALE GENOMIC DNA]</scope>
    <source>
        <strain evidence="1 2">Oc5</strain>
    </source>
</reference>
<accession>A0A0A1MLP1</accession>
<organism evidence="1 2">
    <name type="scientific">Oceanobacillus oncorhynchi</name>
    <dbReference type="NCBI Taxonomy" id="545501"/>
    <lineage>
        <taxon>Bacteria</taxon>
        <taxon>Bacillati</taxon>
        <taxon>Bacillota</taxon>
        <taxon>Bacilli</taxon>
        <taxon>Bacillales</taxon>
        <taxon>Bacillaceae</taxon>
        <taxon>Oceanobacillus</taxon>
    </lineage>
</organism>